<evidence type="ECO:0000256" key="3">
    <source>
        <dbReference type="ARBA" id="ARBA00022679"/>
    </source>
</evidence>
<dbReference type="Proteomes" id="UP000184121">
    <property type="component" value="Unassembled WGS sequence"/>
</dbReference>
<comment type="similarity">
    <text evidence="1">Belongs to the glycosyltransferase 2 family.</text>
</comment>
<reference evidence="6" key="1">
    <citation type="submission" date="2016-11" db="EMBL/GenBank/DDBJ databases">
        <authorList>
            <person name="Varghese N."/>
            <person name="Submissions S."/>
        </authorList>
    </citation>
    <scope>NUCLEOTIDE SEQUENCE [LARGE SCALE GENOMIC DNA]</scope>
    <source>
        <strain evidence="6">DSM 1811</strain>
    </source>
</reference>
<dbReference type="RefSeq" id="WP_072973086.1">
    <property type="nucleotide sequence ID" value="NZ_FRBY01000003.1"/>
</dbReference>
<dbReference type="InterPro" id="IPR001173">
    <property type="entry name" value="Glyco_trans_2-like"/>
</dbReference>
<gene>
    <name evidence="5" type="ORF">SAMN05444366_2677</name>
</gene>
<dbReference type="InterPro" id="IPR029044">
    <property type="entry name" value="Nucleotide-diphossugar_trans"/>
</dbReference>
<keyword evidence="6" id="KW-1185">Reference proteome</keyword>
<evidence type="ECO:0000256" key="1">
    <source>
        <dbReference type="ARBA" id="ARBA00006739"/>
    </source>
</evidence>
<evidence type="ECO:0000313" key="6">
    <source>
        <dbReference type="Proteomes" id="UP000184121"/>
    </source>
</evidence>
<dbReference type="EMBL" id="FRBY01000003">
    <property type="protein sequence ID" value="SHM19427.1"/>
    <property type="molecule type" value="Genomic_DNA"/>
</dbReference>
<name>A0A1M7GU89_9FLAO</name>
<sequence>MLNIAVILTCYNRKEKTLESLNALFDQEALELLFKIDVFLVDDGSTDGTATAIKANFPFVSIIQGNGNLFWNQGMRLAWDTASKTKDYDFYFWLNDDTILDKNALLNLYDTYQEAKLIVEKDLIITAACRAKVNSDTFSYGGRTEQGPVYPNGGLQFCKYINGNAVLIPKTVFEELGNLSNDYTHGMGDYDYGLRALKANFNLYTTKTYIAMCSPNEGIPGWCNPSVPLKKRWQLLHSPRGLNIKEYIKFRKNFWGVKWIIFAIKAYVKMINPKLYQKIVK</sequence>
<dbReference type="PANTHER" id="PTHR43179:SF12">
    <property type="entry name" value="GALACTOFURANOSYLTRANSFERASE GLFT2"/>
    <property type="match status" value="1"/>
</dbReference>
<dbReference type="OrthoDB" id="9771846at2"/>
<evidence type="ECO:0000313" key="5">
    <source>
        <dbReference type="EMBL" id="SHM19427.1"/>
    </source>
</evidence>
<accession>A0A1M7GU89</accession>
<dbReference type="AlphaFoldDB" id="A0A1M7GU89"/>
<keyword evidence="2" id="KW-0328">Glycosyltransferase</keyword>
<dbReference type="STRING" id="29534.SAMN05444366_2677"/>
<evidence type="ECO:0000256" key="2">
    <source>
        <dbReference type="ARBA" id="ARBA00022676"/>
    </source>
</evidence>
<dbReference type="GO" id="GO:0016757">
    <property type="term" value="F:glycosyltransferase activity"/>
    <property type="evidence" value="ECO:0007669"/>
    <property type="project" value="UniProtKB-KW"/>
</dbReference>
<organism evidence="5 6">
    <name type="scientific">Flavobacterium saccharophilum</name>
    <dbReference type="NCBI Taxonomy" id="29534"/>
    <lineage>
        <taxon>Bacteria</taxon>
        <taxon>Pseudomonadati</taxon>
        <taxon>Bacteroidota</taxon>
        <taxon>Flavobacteriia</taxon>
        <taxon>Flavobacteriales</taxon>
        <taxon>Flavobacteriaceae</taxon>
        <taxon>Flavobacterium</taxon>
    </lineage>
</organism>
<dbReference type="SUPFAM" id="SSF53448">
    <property type="entry name" value="Nucleotide-diphospho-sugar transferases"/>
    <property type="match status" value="1"/>
</dbReference>
<evidence type="ECO:0000259" key="4">
    <source>
        <dbReference type="Pfam" id="PF00535"/>
    </source>
</evidence>
<dbReference type="Gene3D" id="3.90.550.10">
    <property type="entry name" value="Spore Coat Polysaccharide Biosynthesis Protein SpsA, Chain A"/>
    <property type="match status" value="1"/>
</dbReference>
<proteinExistence type="inferred from homology"/>
<dbReference type="Pfam" id="PF00535">
    <property type="entry name" value="Glycos_transf_2"/>
    <property type="match status" value="1"/>
</dbReference>
<feature type="domain" description="Glycosyltransferase 2-like" evidence="4">
    <location>
        <begin position="6"/>
        <end position="115"/>
    </location>
</feature>
<keyword evidence="3 5" id="KW-0808">Transferase</keyword>
<dbReference type="PANTHER" id="PTHR43179">
    <property type="entry name" value="RHAMNOSYLTRANSFERASE WBBL"/>
    <property type="match status" value="1"/>
</dbReference>
<protein>
    <submittedName>
        <fullName evidence="5">Glycosyltransferase, GT2 family</fullName>
    </submittedName>
</protein>